<evidence type="ECO:0008006" key="3">
    <source>
        <dbReference type="Google" id="ProtNLM"/>
    </source>
</evidence>
<proteinExistence type="predicted"/>
<evidence type="ECO:0000313" key="2">
    <source>
        <dbReference type="Proteomes" id="UP001444625"/>
    </source>
</evidence>
<protein>
    <recommendedName>
        <fullName evidence="3">F5/8 type C domain-containing protein</fullName>
    </recommendedName>
</protein>
<organism evidence="1 2">
    <name type="scientific">Ornithinibacillus xuwenensis</name>
    <dbReference type="NCBI Taxonomy" id="3144668"/>
    <lineage>
        <taxon>Bacteria</taxon>
        <taxon>Bacillati</taxon>
        <taxon>Bacillota</taxon>
        <taxon>Bacilli</taxon>
        <taxon>Bacillales</taxon>
        <taxon>Bacillaceae</taxon>
        <taxon>Ornithinibacillus</taxon>
    </lineage>
</organism>
<reference evidence="1 2" key="1">
    <citation type="submission" date="2024-05" db="EMBL/GenBank/DDBJ databases">
        <authorList>
            <person name="Haq I."/>
            <person name="Ullah Z."/>
            <person name="Ahmad R."/>
            <person name="Li M."/>
            <person name="Tong Y."/>
        </authorList>
    </citation>
    <scope>NUCLEOTIDE SEQUENCE [LARGE SCALE GENOMIC DNA]</scope>
    <source>
        <strain evidence="1 2">16A2E</strain>
    </source>
</reference>
<keyword evidence="2" id="KW-1185">Reference proteome</keyword>
<dbReference type="EMBL" id="JBDIML010000001">
    <property type="protein sequence ID" value="MEN2765733.1"/>
    <property type="molecule type" value="Genomic_DNA"/>
</dbReference>
<dbReference type="Proteomes" id="UP001444625">
    <property type="component" value="Unassembled WGS sequence"/>
</dbReference>
<sequence length="120" mass="13656">MKNYDFNKAQQIIEENKENLKKASLGMQEDWFWTADTVFENGEYVLDLNTVEIIAGISGSRWATPSIRLTYLDDTEEMFTCYQGESESSPDDVSIICASGPLSSEVQKNIPKSKEYRIGR</sequence>
<name>A0ABU9XBV3_9BACI</name>
<dbReference type="RefSeq" id="WP_345823207.1">
    <property type="nucleotide sequence ID" value="NZ_JBDIML010000001.1"/>
</dbReference>
<gene>
    <name evidence="1" type="ORF">ABC228_00910</name>
</gene>
<accession>A0ABU9XBV3</accession>
<evidence type="ECO:0000313" key="1">
    <source>
        <dbReference type="EMBL" id="MEN2765733.1"/>
    </source>
</evidence>
<comment type="caution">
    <text evidence="1">The sequence shown here is derived from an EMBL/GenBank/DDBJ whole genome shotgun (WGS) entry which is preliminary data.</text>
</comment>